<dbReference type="NCBIfam" id="NF004127">
    <property type="entry name" value="PRK05617.1"/>
    <property type="match status" value="1"/>
</dbReference>
<evidence type="ECO:0000256" key="3">
    <source>
        <dbReference type="ARBA" id="ARBA00022801"/>
    </source>
</evidence>
<evidence type="ECO:0000256" key="2">
    <source>
        <dbReference type="ARBA" id="ARBA00011915"/>
    </source>
</evidence>
<evidence type="ECO:0000313" key="6">
    <source>
        <dbReference type="Proteomes" id="UP001589865"/>
    </source>
</evidence>
<dbReference type="PANTHER" id="PTHR43176">
    <property type="entry name" value="3-HYDROXYISOBUTYRYL-COA HYDROLASE-RELATED"/>
    <property type="match status" value="1"/>
</dbReference>
<keyword evidence="6" id="KW-1185">Reference proteome</keyword>
<evidence type="ECO:0000259" key="4">
    <source>
        <dbReference type="Pfam" id="PF16113"/>
    </source>
</evidence>
<dbReference type="PANTHER" id="PTHR43176:SF3">
    <property type="entry name" value="3-HYDROXYISOBUTYRYL-COA HYDROLASE, MITOCHONDRIAL"/>
    <property type="match status" value="1"/>
</dbReference>
<dbReference type="InterPro" id="IPR045004">
    <property type="entry name" value="ECH_dom"/>
</dbReference>
<proteinExistence type="predicted"/>
<gene>
    <name evidence="5" type="ORF">ACFFGY_09465</name>
</gene>
<keyword evidence="3 5" id="KW-0378">Hydrolase</keyword>
<organism evidence="5 6">
    <name type="scientific">Roseomonas elaeocarpi</name>
    <dbReference type="NCBI Taxonomy" id="907779"/>
    <lineage>
        <taxon>Bacteria</taxon>
        <taxon>Pseudomonadati</taxon>
        <taxon>Pseudomonadota</taxon>
        <taxon>Alphaproteobacteria</taxon>
        <taxon>Acetobacterales</taxon>
        <taxon>Roseomonadaceae</taxon>
        <taxon>Roseomonas</taxon>
    </lineage>
</organism>
<dbReference type="EC" id="3.1.2.4" evidence="2"/>
<dbReference type="CDD" id="cd06558">
    <property type="entry name" value="crotonase-like"/>
    <property type="match status" value="1"/>
</dbReference>
<dbReference type="Gene3D" id="3.90.226.10">
    <property type="entry name" value="2-enoyl-CoA Hydratase, Chain A, domain 1"/>
    <property type="match status" value="1"/>
</dbReference>
<sequence length="340" mass="36156">MTDPRVIARVEGTAGTILLNRPEALNAQDLGMVEAIVEALERFRDDPAVRLVILEGAGGRAFCAGGDIRAVREAVLAGDAAPAERFFALEYALCGTIARFPKPWISLIDGICMGGGVGLSVHGSHRVVTEAATVAMPETAIGFFPDIGSSHVLPRLPGAIGNWLGLTGARLRGAEAVEAGLATHFCARDALPALRQALLSGDAEAVEAHCRPVRPGAVAATREAIERCFAVGTLPRIVAALEGENSDWSRAQLAALRRCSPTALSVTREMLRRGAAWDLDTALQHELALARRMIRHPDFSEGVRALLVERGDQPRWQPATLEEVDAEAIRAALSDHPAEA</sequence>
<reference evidence="5 6" key="1">
    <citation type="submission" date="2024-09" db="EMBL/GenBank/DDBJ databases">
        <authorList>
            <person name="Sun Q."/>
            <person name="Mori K."/>
        </authorList>
    </citation>
    <scope>NUCLEOTIDE SEQUENCE [LARGE SCALE GENOMIC DNA]</scope>
    <source>
        <strain evidence="5 6">TBRC 5777</strain>
    </source>
</reference>
<dbReference type="SUPFAM" id="SSF52096">
    <property type="entry name" value="ClpP/crotonase"/>
    <property type="match status" value="1"/>
</dbReference>
<comment type="caution">
    <text evidence="5">The sequence shown here is derived from an EMBL/GenBank/DDBJ whole genome shotgun (WGS) entry which is preliminary data.</text>
</comment>
<protein>
    <recommendedName>
        <fullName evidence="2">3-hydroxyisobutyryl-CoA hydrolase</fullName>
        <ecNumber evidence="2">3.1.2.4</ecNumber>
    </recommendedName>
</protein>
<feature type="domain" description="Enoyl-CoA hydratase/isomerase" evidence="4">
    <location>
        <begin position="15"/>
        <end position="331"/>
    </location>
</feature>
<accession>A0ABV6JRX2</accession>
<dbReference type="GO" id="GO:0016787">
    <property type="term" value="F:hydrolase activity"/>
    <property type="evidence" value="ECO:0007669"/>
    <property type="project" value="UniProtKB-KW"/>
</dbReference>
<dbReference type="InterPro" id="IPR032259">
    <property type="entry name" value="HIBYL-CoA-H"/>
</dbReference>
<dbReference type="Proteomes" id="UP001589865">
    <property type="component" value="Unassembled WGS sequence"/>
</dbReference>
<dbReference type="EMBL" id="JBHLUN010000006">
    <property type="protein sequence ID" value="MFC0408474.1"/>
    <property type="molecule type" value="Genomic_DNA"/>
</dbReference>
<comment type="catalytic activity">
    <reaction evidence="1">
        <text>3-hydroxy-2-methylpropanoyl-CoA + H2O = 3-hydroxy-2-methylpropanoate + CoA + H(+)</text>
        <dbReference type="Rhea" id="RHEA:20888"/>
        <dbReference type="ChEBI" id="CHEBI:11805"/>
        <dbReference type="ChEBI" id="CHEBI:15377"/>
        <dbReference type="ChEBI" id="CHEBI:15378"/>
        <dbReference type="ChEBI" id="CHEBI:57287"/>
        <dbReference type="ChEBI" id="CHEBI:57340"/>
        <dbReference type="EC" id="3.1.2.4"/>
    </reaction>
</comment>
<evidence type="ECO:0000256" key="1">
    <source>
        <dbReference type="ARBA" id="ARBA00001709"/>
    </source>
</evidence>
<dbReference type="InterPro" id="IPR029045">
    <property type="entry name" value="ClpP/crotonase-like_dom_sf"/>
</dbReference>
<name>A0ABV6JRX2_9PROT</name>
<dbReference type="Pfam" id="PF16113">
    <property type="entry name" value="ECH_2"/>
    <property type="match status" value="1"/>
</dbReference>
<evidence type="ECO:0000313" key="5">
    <source>
        <dbReference type="EMBL" id="MFC0408474.1"/>
    </source>
</evidence>
<dbReference type="RefSeq" id="WP_377044226.1">
    <property type="nucleotide sequence ID" value="NZ_JBHLUN010000006.1"/>
</dbReference>